<gene>
    <name evidence="2" type="ORF">HMPREF9629_01992</name>
</gene>
<proteinExistence type="predicted"/>
<dbReference type="Pfam" id="PF00563">
    <property type="entry name" value="EAL"/>
    <property type="match status" value="1"/>
</dbReference>
<dbReference type="EMBL" id="AFZE01000016">
    <property type="protein sequence ID" value="EHL15059.1"/>
    <property type="molecule type" value="Genomic_DNA"/>
</dbReference>
<comment type="caution">
    <text evidence="2">The sequence shown here is derived from an EMBL/GenBank/DDBJ whole genome shotgun (WGS) entry which is preliminary data.</text>
</comment>
<evidence type="ECO:0000259" key="1">
    <source>
        <dbReference type="PROSITE" id="PS50883"/>
    </source>
</evidence>
<dbReference type="SUPFAM" id="SSF141868">
    <property type="entry name" value="EAL domain-like"/>
    <property type="match status" value="1"/>
</dbReference>
<dbReference type="InterPro" id="IPR050706">
    <property type="entry name" value="Cyclic-di-GMP_PDE-like"/>
</dbReference>
<dbReference type="InterPro" id="IPR035919">
    <property type="entry name" value="EAL_sf"/>
</dbReference>
<dbReference type="SMART" id="SM00052">
    <property type="entry name" value="EAL"/>
    <property type="match status" value="1"/>
</dbReference>
<sequence length="170" mass="19377">MKIIQNISIYLQLLDDSFIDFLKDILNKYRLTPNTLFLELTETSIVKNKKDLIQKFKNIQELGIKVAMDDFGVGSSSLGLLKEIPIDMLKIDKIFVKGINSNKFDATFIQFIGSLCSKANITTCLEGVELESELNSIKIFSDIDMIQGYFYGKPATYDVFADEFLNNKYL</sequence>
<evidence type="ECO:0000313" key="2">
    <source>
        <dbReference type="EMBL" id="EHL15059.1"/>
    </source>
</evidence>
<dbReference type="GO" id="GO:0071111">
    <property type="term" value="F:cyclic-guanylate-specific phosphodiesterase activity"/>
    <property type="evidence" value="ECO:0007669"/>
    <property type="project" value="InterPro"/>
</dbReference>
<feature type="domain" description="EAL" evidence="1">
    <location>
        <begin position="1"/>
        <end position="168"/>
    </location>
</feature>
<dbReference type="Gene3D" id="3.20.20.450">
    <property type="entry name" value="EAL domain"/>
    <property type="match status" value="1"/>
</dbReference>
<accession>G9X0Q6</accession>
<dbReference type="CDD" id="cd01948">
    <property type="entry name" value="EAL"/>
    <property type="match status" value="1"/>
</dbReference>
<dbReference type="PANTHER" id="PTHR33121:SF70">
    <property type="entry name" value="SIGNALING PROTEIN YKOW"/>
    <property type="match status" value="1"/>
</dbReference>
<dbReference type="PANTHER" id="PTHR33121">
    <property type="entry name" value="CYCLIC DI-GMP PHOSPHODIESTERASE PDEF"/>
    <property type="match status" value="1"/>
</dbReference>
<dbReference type="HOGENOM" id="CLU_000445_70_50_9"/>
<organism evidence="2 3">
    <name type="scientific">Peptoanaerobacter stomatis</name>
    <dbReference type="NCBI Taxonomy" id="796937"/>
    <lineage>
        <taxon>Bacteria</taxon>
        <taxon>Bacillati</taxon>
        <taxon>Bacillota</taxon>
        <taxon>Clostridia</taxon>
        <taxon>Peptostreptococcales</taxon>
        <taxon>Filifactoraceae</taxon>
        <taxon>Peptoanaerobacter</taxon>
    </lineage>
</organism>
<evidence type="ECO:0000313" key="3">
    <source>
        <dbReference type="Proteomes" id="UP000006437"/>
    </source>
</evidence>
<dbReference type="Proteomes" id="UP000006437">
    <property type="component" value="Unassembled WGS sequence"/>
</dbReference>
<reference evidence="2 3" key="1">
    <citation type="submission" date="2011-08" db="EMBL/GenBank/DDBJ databases">
        <title>The Genome Sequence of Eubacteriaceae bacterium ACC19a.</title>
        <authorList>
            <consortium name="The Broad Institute Genome Sequencing Platform"/>
            <person name="Earl A."/>
            <person name="Ward D."/>
            <person name="Feldgarden M."/>
            <person name="Gevers D."/>
            <person name="Sizova M."/>
            <person name="Hazen A."/>
            <person name="Epstein S."/>
            <person name="Young S.K."/>
            <person name="Zeng Q."/>
            <person name="Gargeya S."/>
            <person name="Fitzgerald M."/>
            <person name="Haas B."/>
            <person name="Abouelleil A."/>
            <person name="Alvarado L."/>
            <person name="Arachchi H.M."/>
            <person name="Berlin A."/>
            <person name="Brown A."/>
            <person name="Chapman S.B."/>
            <person name="Chen Z."/>
            <person name="Dunbar C."/>
            <person name="Freedman E."/>
            <person name="Gearin G."/>
            <person name="Gellesch M."/>
            <person name="Goldberg J."/>
            <person name="Griggs A."/>
            <person name="Gujja S."/>
            <person name="Heiman D."/>
            <person name="Howarth C."/>
            <person name="Larson L."/>
            <person name="Lui A."/>
            <person name="MacDonald P.J.P."/>
            <person name="Montmayeur A."/>
            <person name="Murphy C."/>
            <person name="Neiman D."/>
            <person name="Pearson M."/>
            <person name="Priest M."/>
            <person name="Roberts A."/>
            <person name="Saif S."/>
            <person name="Shea T."/>
            <person name="Shenoy N."/>
            <person name="Sisk P."/>
            <person name="Stolte C."/>
            <person name="Sykes S."/>
            <person name="Wortman J."/>
            <person name="Nusbaum C."/>
            <person name="Birren B."/>
        </authorList>
    </citation>
    <scope>NUCLEOTIDE SEQUENCE [LARGE SCALE GENOMIC DNA]</scope>
    <source>
        <strain evidence="2 3">ACC19a</strain>
    </source>
</reference>
<protein>
    <recommendedName>
        <fullName evidence="1">EAL domain-containing protein</fullName>
    </recommendedName>
</protein>
<dbReference type="BioCyc" id="EBAC796937-HMP:GMGH-2000-MONOMER"/>
<name>G9X0Q6_9FIRM</name>
<dbReference type="PROSITE" id="PS50883">
    <property type="entry name" value="EAL"/>
    <property type="match status" value="1"/>
</dbReference>
<dbReference type="AlphaFoldDB" id="G9X0Q6"/>
<dbReference type="InterPro" id="IPR001633">
    <property type="entry name" value="EAL_dom"/>
</dbReference>